<proteinExistence type="predicted"/>
<sequence length="174" mass="18983">MLTVFVSEQHQKRVVADIQSRCVQNIRATGAFSSNDLRFHKVQGSQVKGDNTALNGIRLFCKESAQASIVRSIESGTGQWGSWTSTQWCSEGFLKAFLLQVETHQKGGDDTAANDIIFICSNGTVLAGHGQAWGNWGSQSNACERGISSIRTKVEQPTGDGDETALNDVRFFCH</sequence>
<organism evidence="1 2">
    <name type="scientific">Polypterus senegalus</name>
    <name type="common">Senegal bichir</name>
    <dbReference type="NCBI Taxonomy" id="55291"/>
    <lineage>
        <taxon>Eukaryota</taxon>
        <taxon>Metazoa</taxon>
        <taxon>Chordata</taxon>
        <taxon>Craniata</taxon>
        <taxon>Vertebrata</taxon>
        <taxon>Euteleostomi</taxon>
        <taxon>Actinopterygii</taxon>
        <taxon>Polypteriformes</taxon>
        <taxon>Polypteridae</taxon>
        <taxon>Polypterus</taxon>
    </lineage>
</organism>
<dbReference type="InterPro" id="IPR005515">
    <property type="entry name" value="VOMI"/>
</dbReference>
<evidence type="ECO:0000313" key="1">
    <source>
        <dbReference type="EMBL" id="KAG2458277.1"/>
    </source>
</evidence>
<evidence type="ECO:0000313" key="2">
    <source>
        <dbReference type="Proteomes" id="UP000886611"/>
    </source>
</evidence>
<feature type="non-terminal residue" evidence="1">
    <location>
        <position position="1"/>
    </location>
</feature>
<dbReference type="SUPFAM" id="SSF51092">
    <property type="entry name" value="Vitelline membrane outer protein-I (VMO-I)"/>
    <property type="match status" value="1"/>
</dbReference>
<comment type="caution">
    <text evidence="1">The sequence shown here is derived from an EMBL/GenBank/DDBJ whole genome shotgun (WGS) entry which is preliminary data.</text>
</comment>
<dbReference type="GO" id="GO:0005615">
    <property type="term" value="C:extracellular space"/>
    <property type="evidence" value="ECO:0007669"/>
    <property type="project" value="TreeGrafter"/>
</dbReference>
<dbReference type="AlphaFoldDB" id="A0A8X8BL28"/>
<dbReference type="EMBL" id="JAATIS010007298">
    <property type="protein sequence ID" value="KAG2458277.1"/>
    <property type="molecule type" value="Genomic_DNA"/>
</dbReference>
<protein>
    <submittedName>
        <fullName evidence="1">VMO1 protein</fullName>
    </submittedName>
</protein>
<name>A0A8X8BL28_POLSE</name>
<dbReference type="Proteomes" id="UP000886611">
    <property type="component" value="Unassembled WGS sequence"/>
</dbReference>
<keyword evidence="2" id="KW-1185">Reference proteome</keyword>
<dbReference type="InterPro" id="IPR036706">
    <property type="entry name" value="VOMI_sf"/>
</dbReference>
<gene>
    <name evidence="1" type="primary">Vmo1_1</name>
    <name evidence="1" type="ORF">GTO96_0018377</name>
</gene>
<reference evidence="1 2" key="1">
    <citation type="journal article" date="2021" name="Cell">
        <title>Tracing the genetic footprints of vertebrate landing in non-teleost ray-finned fishes.</title>
        <authorList>
            <person name="Bi X."/>
            <person name="Wang K."/>
            <person name="Yang L."/>
            <person name="Pan H."/>
            <person name="Jiang H."/>
            <person name="Wei Q."/>
            <person name="Fang M."/>
            <person name="Yu H."/>
            <person name="Zhu C."/>
            <person name="Cai Y."/>
            <person name="He Y."/>
            <person name="Gan X."/>
            <person name="Zeng H."/>
            <person name="Yu D."/>
            <person name="Zhu Y."/>
            <person name="Jiang H."/>
            <person name="Qiu Q."/>
            <person name="Yang H."/>
            <person name="Zhang Y.E."/>
            <person name="Wang W."/>
            <person name="Zhu M."/>
            <person name="He S."/>
            <person name="Zhang G."/>
        </authorList>
    </citation>
    <scope>NUCLEOTIDE SEQUENCE [LARGE SCALE GENOMIC DNA]</scope>
    <source>
        <strain evidence="1">Bchr_013</strain>
    </source>
</reference>
<dbReference type="Gene3D" id="2.100.10.20">
    <property type="entry name" value="Vitelline membrane outer layer protein I (VOMI)"/>
    <property type="match status" value="1"/>
</dbReference>
<dbReference type="PANTHER" id="PTHR18841">
    <property type="entry name" value="VITELLINE MEMBRANE OUTER LAYER PROTEIN I-RELATED"/>
    <property type="match status" value="1"/>
</dbReference>
<dbReference type="PANTHER" id="PTHR18841:SF0">
    <property type="entry name" value="VITELLINE MEMBRANE OUTER LAYER 1 HOMOLOG A-RELATED"/>
    <property type="match status" value="1"/>
</dbReference>
<dbReference type="Pfam" id="PF03762">
    <property type="entry name" value="VOMI"/>
    <property type="match status" value="1"/>
</dbReference>
<accession>A0A8X8BL28</accession>
<feature type="non-terminal residue" evidence="1">
    <location>
        <position position="174"/>
    </location>
</feature>